<protein>
    <submittedName>
        <fullName evidence="1">Uncharacterized protein</fullName>
    </submittedName>
</protein>
<evidence type="ECO:0000313" key="2">
    <source>
        <dbReference type="Proteomes" id="UP000039865"/>
    </source>
</evidence>
<dbReference type="InParanoid" id="A0A077ZZP0"/>
<organism evidence="1 2">
    <name type="scientific">Stylonychia lemnae</name>
    <name type="common">Ciliate</name>
    <dbReference type="NCBI Taxonomy" id="5949"/>
    <lineage>
        <taxon>Eukaryota</taxon>
        <taxon>Sar</taxon>
        <taxon>Alveolata</taxon>
        <taxon>Ciliophora</taxon>
        <taxon>Intramacronucleata</taxon>
        <taxon>Spirotrichea</taxon>
        <taxon>Stichotrichia</taxon>
        <taxon>Sporadotrichida</taxon>
        <taxon>Oxytrichidae</taxon>
        <taxon>Stylonychinae</taxon>
        <taxon>Stylonychia</taxon>
    </lineage>
</organism>
<dbReference type="InterPro" id="IPR036291">
    <property type="entry name" value="NAD(P)-bd_dom_sf"/>
</dbReference>
<accession>A0A077ZZP0</accession>
<reference evidence="1 2" key="1">
    <citation type="submission" date="2014-06" db="EMBL/GenBank/DDBJ databases">
        <authorList>
            <person name="Swart Estienne"/>
        </authorList>
    </citation>
    <scope>NUCLEOTIDE SEQUENCE [LARGE SCALE GENOMIC DNA]</scope>
    <source>
        <strain evidence="1 2">130c</strain>
    </source>
</reference>
<dbReference type="SUPFAM" id="SSF51735">
    <property type="entry name" value="NAD(P)-binding Rossmann-fold domains"/>
    <property type="match status" value="1"/>
</dbReference>
<dbReference type="Proteomes" id="UP000039865">
    <property type="component" value="Unassembled WGS sequence"/>
</dbReference>
<name>A0A077ZZP0_STYLE</name>
<evidence type="ECO:0000313" key="1">
    <source>
        <dbReference type="EMBL" id="CDW75082.1"/>
    </source>
</evidence>
<dbReference type="AlphaFoldDB" id="A0A077ZZP0"/>
<dbReference type="EMBL" id="CCKQ01003944">
    <property type="protein sequence ID" value="CDW75082.1"/>
    <property type="molecule type" value="Genomic_DNA"/>
</dbReference>
<sequence>MSLGAATMCYISYKSPFVYFTKQSEFLNNPHYKQTKIQRYAVIYGAGTIIGKAFAKYLADRSYGLILIDYDDDILKQTEIFLQTKVQRHMNLKLITLKPEKEELDDLKLMQPLHGMSNYCIDLFINASNEPTNIQQRLKKMNGNRQDIGSKGELIMQSELLRKLHKMDCQTFTALIYHFNHMLRSSPTQSLIINVSKVKSKLSDLYSQQSEQSKQICQSFHQSQIQFNNYFSYLMGNVWPLKLRSINAQLDYSSQDNLKYLERQIDAVFRSLNHSQ</sequence>
<proteinExistence type="predicted"/>
<keyword evidence="2" id="KW-1185">Reference proteome</keyword>
<gene>
    <name evidence="1" type="primary">Contig8693.g9280</name>
    <name evidence="1" type="ORF">STYLEM_4068</name>
</gene>